<sequence>MSEIRVSIIVPAFREGENIKLLTEGIFKALSAKNLDKVTELIIVDDNSKDKTVEVVQQLKSKYPVRVIVRTTERGLSSAVLRGFSEAKGRYLLCMDADLQHPPQSVPDLIESLEKGNEFVIGTRYGGGSLSVDKDWPMHRIIISKGARALARPLTPLSDPMTGFFGITRPAYQRAIQNGINPIGFKIALEMYVKARIKKHGEVSIVFGVRHAGESKLTGAVIINYLKHLVELYSFALPLLLPILLAVALVLLYVLYKILV</sequence>
<evidence type="ECO:0000259" key="18">
    <source>
        <dbReference type="Pfam" id="PF00535"/>
    </source>
</evidence>
<keyword evidence="7 16" id="KW-0328">Glycosyltransferase</keyword>
<accession>A0AAW2ZPT0</accession>
<comment type="similarity">
    <text evidence="6 16">Belongs to the glycosyltransferase 2 family.</text>
</comment>
<dbReference type="GO" id="GO:0006488">
    <property type="term" value="P:dolichol-linked oligosaccharide biosynthetic process"/>
    <property type="evidence" value="ECO:0007669"/>
    <property type="project" value="TreeGrafter"/>
</dbReference>
<evidence type="ECO:0000256" key="11">
    <source>
        <dbReference type="ARBA" id="ARBA00022842"/>
    </source>
</evidence>
<comment type="pathway">
    <text evidence="5 16">Protein modification; protein glycosylation.</text>
</comment>
<proteinExistence type="inferred from homology"/>
<dbReference type="GO" id="GO:0006506">
    <property type="term" value="P:GPI anchor biosynthetic process"/>
    <property type="evidence" value="ECO:0007669"/>
    <property type="project" value="TreeGrafter"/>
</dbReference>
<comment type="subcellular location">
    <subcellularLocation>
        <location evidence="4">Endomembrane system</location>
    </subcellularLocation>
    <subcellularLocation>
        <location evidence="16">Endoplasmic reticulum</location>
    </subcellularLocation>
</comment>
<dbReference type="Proteomes" id="UP001431209">
    <property type="component" value="Unassembled WGS sequence"/>
</dbReference>
<evidence type="ECO:0000256" key="16">
    <source>
        <dbReference type="RuleBase" id="RU365083"/>
    </source>
</evidence>
<evidence type="ECO:0000256" key="4">
    <source>
        <dbReference type="ARBA" id="ARBA00004308"/>
    </source>
</evidence>
<evidence type="ECO:0000256" key="14">
    <source>
        <dbReference type="ARBA" id="ARBA00023211"/>
    </source>
</evidence>
<dbReference type="InterPro" id="IPR029044">
    <property type="entry name" value="Nucleotide-diphossugar_trans"/>
</dbReference>
<evidence type="ECO:0000256" key="17">
    <source>
        <dbReference type="SAM" id="Phobius"/>
    </source>
</evidence>
<keyword evidence="9 17" id="KW-0812">Transmembrane</keyword>
<dbReference type="InterPro" id="IPR001173">
    <property type="entry name" value="Glyco_trans_2-like"/>
</dbReference>
<gene>
    <name evidence="19" type="ORF">AKO1_000866</name>
</gene>
<evidence type="ECO:0000256" key="7">
    <source>
        <dbReference type="ARBA" id="ARBA00022676"/>
    </source>
</evidence>
<evidence type="ECO:0000256" key="12">
    <source>
        <dbReference type="ARBA" id="ARBA00022989"/>
    </source>
</evidence>
<dbReference type="CDD" id="cd06442">
    <property type="entry name" value="DPM1_like"/>
    <property type="match status" value="1"/>
</dbReference>
<dbReference type="EC" id="2.4.1.83" evidence="16"/>
<keyword evidence="10" id="KW-0479">Metal-binding</keyword>
<keyword evidence="16" id="KW-0256">Endoplasmic reticulum</keyword>
<evidence type="ECO:0000256" key="13">
    <source>
        <dbReference type="ARBA" id="ARBA00023136"/>
    </source>
</evidence>
<evidence type="ECO:0000313" key="19">
    <source>
        <dbReference type="EMBL" id="KAL0491443.1"/>
    </source>
</evidence>
<evidence type="ECO:0000256" key="2">
    <source>
        <dbReference type="ARBA" id="ARBA00001936"/>
    </source>
</evidence>
<keyword evidence="14" id="KW-0464">Manganese</keyword>
<dbReference type="InterPro" id="IPR039528">
    <property type="entry name" value="DPM1-like"/>
</dbReference>
<comment type="cofactor">
    <cofactor evidence="3">
        <name>Mg(2+)</name>
        <dbReference type="ChEBI" id="CHEBI:18420"/>
    </cofactor>
</comment>
<dbReference type="PANTHER" id="PTHR43398">
    <property type="entry name" value="DOLICHOL-PHOSPHATE MANNOSYLTRANSFERASE SUBUNIT 1"/>
    <property type="match status" value="1"/>
</dbReference>
<keyword evidence="12 17" id="KW-1133">Transmembrane helix</keyword>
<reference evidence="19 20" key="1">
    <citation type="submission" date="2024-03" db="EMBL/GenBank/DDBJ databases">
        <title>The Acrasis kona genome and developmental transcriptomes reveal deep origins of eukaryotic multicellular pathways.</title>
        <authorList>
            <person name="Sheikh S."/>
            <person name="Fu C.-J."/>
            <person name="Brown M.W."/>
            <person name="Baldauf S.L."/>
        </authorList>
    </citation>
    <scope>NUCLEOTIDE SEQUENCE [LARGE SCALE GENOMIC DNA]</scope>
    <source>
        <strain evidence="19 20">ATCC MYA-3509</strain>
    </source>
</reference>
<dbReference type="Pfam" id="PF00535">
    <property type="entry name" value="Glycos_transf_2"/>
    <property type="match status" value="1"/>
</dbReference>
<dbReference type="AlphaFoldDB" id="A0AAW2ZPT0"/>
<protein>
    <recommendedName>
        <fullName evidence="16">Dolichol-phosphate mannosyltransferase subunit 1</fullName>
        <ecNumber evidence="16">2.4.1.83</ecNumber>
    </recommendedName>
</protein>
<name>A0AAW2ZPT0_9EUKA</name>
<keyword evidence="20" id="KW-1185">Reference proteome</keyword>
<evidence type="ECO:0000256" key="1">
    <source>
        <dbReference type="ARBA" id="ARBA00001913"/>
    </source>
</evidence>
<comment type="function">
    <text evidence="15 16">Transfers mannose from GDP-mannose to dolichol monophosphate to form dolichol phosphate mannose (Dol-P-Man) which is the mannosyl donor in pathways leading to N-glycosylation, glycosyl phosphatidylinositol membrane anchoring, and O-mannosylation of proteins.</text>
</comment>
<comment type="caution">
    <text evidence="19">The sequence shown here is derived from an EMBL/GenBank/DDBJ whole genome shotgun (WGS) entry which is preliminary data.</text>
</comment>
<evidence type="ECO:0000313" key="20">
    <source>
        <dbReference type="Proteomes" id="UP001431209"/>
    </source>
</evidence>
<keyword evidence="13 17" id="KW-0472">Membrane</keyword>
<dbReference type="PANTHER" id="PTHR43398:SF1">
    <property type="entry name" value="DOLICHOL-PHOSPHATE MANNOSYLTRANSFERASE SUBUNIT 1"/>
    <property type="match status" value="1"/>
</dbReference>
<feature type="domain" description="Glycosyltransferase 2-like" evidence="18">
    <location>
        <begin position="7"/>
        <end position="172"/>
    </location>
</feature>
<keyword evidence="8 16" id="KW-0808">Transferase</keyword>
<keyword evidence="11" id="KW-0460">Magnesium</keyword>
<comment type="cofactor">
    <cofactor evidence="2">
        <name>Mn(2+)</name>
        <dbReference type="ChEBI" id="CHEBI:29035"/>
    </cofactor>
</comment>
<dbReference type="FunFam" id="3.90.550.10:FF:000119">
    <property type="entry name" value="Dolichol-phosphate mannosyltransferase subunit 1"/>
    <property type="match status" value="1"/>
</dbReference>
<evidence type="ECO:0000256" key="5">
    <source>
        <dbReference type="ARBA" id="ARBA00004922"/>
    </source>
</evidence>
<dbReference type="EMBL" id="JAOPGA020001802">
    <property type="protein sequence ID" value="KAL0491443.1"/>
    <property type="molecule type" value="Genomic_DNA"/>
</dbReference>
<dbReference type="GO" id="GO:0046872">
    <property type="term" value="F:metal ion binding"/>
    <property type="evidence" value="ECO:0007669"/>
    <property type="project" value="UniProtKB-KW"/>
</dbReference>
<dbReference type="GO" id="GO:0005789">
    <property type="term" value="C:endoplasmic reticulum membrane"/>
    <property type="evidence" value="ECO:0007669"/>
    <property type="project" value="TreeGrafter"/>
</dbReference>
<evidence type="ECO:0000256" key="15">
    <source>
        <dbReference type="ARBA" id="ARBA00053724"/>
    </source>
</evidence>
<evidence type="ECO:0000256" key="9">
    <source>
        <dbReference type="ARBA" id="ARBA00022692"/>
    </source>
</evidence>
<comment type="catalytic activity">
    <reaction evidence="16">
        <text>a di-trans,poly-cis-dolichyl phosphate + GDP-alpha-D-mannose = a di-trans,poly-cis-dolichyl beta-D-mannosyl phosphate + GDP</text>
        <dbReference type="Rhea" id="RHEA:21184"/>
        <dbReference type="Rhea" id="RHEA-COMP:19498"/>
        <dbReference type="Rhea" id="RHEA-COMP:19501"/>
        <dbReference type="ChEBI" id="CHEBI:57527"/>
        <dbReference type="ChEBI" id="CHEBI:57683"/>
        <dbReference type="ChEBI" id="CHEBI:58189"/>
        <dbReference type="ChEBI" id="CHEBI:58211"/>
    </reaction>
</comment>
<evidence type="ECO:0000256" key="8">
    <source>
        <dbReference type="ARBA" id="ARBA00022679"/>
    </source>
</evidence>
<comment type="subunit">
    <text evidence="16">Component of the dolichol-phosphate mannose (DPM) synthase complex.</text>
</comment>
<dbReference type="GO" id="GO:0035269">
    <property type="term" value="P:protein O-linked glycosylation via mannose"/>
    <property type="evidence" value="ECO:0007669"/>
    <property type="project" value="TreeGrafter"/>
</dbReference>
<dbReference type="GO" id="GO:0004582">
    <property type="term" value="F:dolichyl-phosphate beta-D-mannosyltransferase activity"/>
    <property type="evidence" value="ECO:0007669"/>
    <property type="project" value="UniProtKB-UniRule"/>
</dbReference>
<organism evidence="19 20">
    <name type="scientific">Acrasis kona</name>
    <dbReference type="NCBI Taxonomy" id="1008807"/>
    <lineage>
        <taxon>Eukaryota</taxon>
        <taxon>Discoba</taxon>
        <taxon>Heterolobosea</taxon>
        <taxon>Tetramitia</taxon>
        <taxon>Eutetramitia</taxon>
        <taxon>Acrasidae</taxon>
        <taxon>Acrasis</taxon>
    </lineage>
</organism>
<comment type="cofactor">
    <cofactor evidence="1">
        <name>Ca(2+)</name>
        <dbReference type="ChEBI" id="CHEBI:29108"/>
    </cofactor>
</comment>
<feature type="transmembrane region" description="Helical" evidence="17">
    <location>
        <begin position="232"/>
        <end position="256"/>
    </location>
</feature>
<dbReference type="Gene3D" id="3.90.550.10">
    <property type="entry name" value="Spore Coat Polysaccharide Biosynthesis Protein SpsA, Chain A"/>
    <property type="match status" value="1"/>
</dbReference>
<evidence type="ECO:0000256" key="6">
    <source>
        <dbReference type="ARBA" id="ARBA00006739"/>
    </source>
</evidence>
<evidence type="ECO:0000256" key="10">
    <source>
        <dbReference type="ARBA" id="ARBA00022723"/>
    </source>
</evidence>
<evidence type="ECO:0000256" key="3">
    <source>
        <dbReference type="ARBA" id="ARBA00001946"/>
    </source>
</evidence>
<dbReference type="SUPFAM" id="SSF53448">
    <property type="entry name" value="Nucleotide-diphospho-sugar transferases"/>
    <property type="match status" value="1"/>
</dbReference>